<feature type="compositionally biased region" description="Low complexity" evidence="1">
    <location>
        <begin position="1222"/>
        <end position="1234"/>
    </location>
</feature>
<feature type="region of interest" description="Disordered" evidence="1">
    <location>
        <begin position="669"/>
        <end position="688"/>
    </location>
</feature>
<feature type="compositionally biased region" description="Low complexity" evidence="1">
    <location>
        <begin position="565"/>
        <end position="579"/>
    </location>
</feature>
<dbReference type="SUPFAM" id="SSF50729">
    <property type="entry name" value="PH domain-like"/>
    <property type="match status" value="1"/>
</dbReference>
<dbReference type="GO" id="GO:0016192">
    <property type="term" value="P:vesicle-mediated transport"/>
    <property type="evidence" value="ECO:0007669"/>
    <property type="project" value="InterPro"/>
</dbReference>
<reference evidence="3" key="1">
    <citation type="submission" date="2021-11" db="EMBL/GenBank/DDBJ databases">
        <authorList>
            <consortium name="Genoscope - CEA"/>
            <person name="William W."/>
        </authorList>
    </citation>
    <scope>NUCLEOTIDE SEQUENCE</scope>
</reference>
<dbReference type="Pfam" id="PF02296">
    <property type="entry name" value="Alpha_adaptin_C"/>
    <property type="match status" value="1"/>
</dbReference>
<evidence type="ECO:0000313" key="3">
    <source>
        <dbReference type="EMBL" id="CAH0369370.1"/>
    </source>
</evidence>
<dbReference type="Gene3D" id="2.60.40.1230">
    <property type="match status" value="1"/>
</dbReference>
<protein>
    <recommendedName>
        <fullName evidence="2">PH domain-containing protein</fullName>
    </recommendedName>
</protein>
<feature type="region of interest" description="Disordered" evidence="1">
    <location>
        <begin position="529"/>
        <end position="597"/>
    </location>
</feature>
<dbReference type="PROSITE" id="PS50003">
    <property type="entry name" value="PH_DOMAIN"/>
    <property type="match status" value="1"/>
</dbReference>
<dbReference type="SMART" id="SM00233">
    <property type="entry name" value="PH"/>
    <property type="match status" value="1"/>
</dbReference>
<feature type="compositionally biased region" description="Basic and acidic residues" evidence="1">
    <location>
        <begin position="1235"/>
        <end position="1259"/>
    </location>
</feature>
<comment type="caution">
    <text evidence="3">The sequence shown here is derived from an EMBL/GenBank/DDBJ whole genome shotgun (WGS) entry which is preliminary data.</text>
</comment>
<keyword evidence="4" id="KW-1185">Reference proteome</keyword>
<dbReference type="Gene3D" id="3.30.310.10">
    <property type="entry name" value="TATA-Binding Protein"/>
    <property type="match status" value="1"/>
</dbReference>
<dbReference type="InterPro" id="IPR001849">
    <property type="entry name" value="PH_domain"/>
</dbReference>
<organism evidence="3 4">
    <name type="scientific">Pelagomonas calceolata</name>
    <dbReference type="NCBI Taxonomy" id="35677"/>
    <lineage>
        <taxon>Eukaryota</taxon>
        <taxon>Sar</taxon>
        <taxon>Stramenopiles</taxon>
        <taxon>Ochrophyta</taxon>
        <taxon>Pelagophyceae</taxon>
        <taxon>Pelagomonadales</taxon>
        <taxon>Pelagomonadaceae</taxon>
        <taxon>Pelagomonas</taxon>
    </lineage>
</organism>
<gene>
    <name evidence="3" type="ORF">PECAL_2P24910</name>
</gene>
<proteinExistence type="predicted"/>
<dbReference type="InterPro" id="IPR009028">
    <property type="entry name" value="Coatomer/calthrin_app_sub_C"/>
</dbReference>
<sequence>MSGIPRSREGELLKKEKGPLGAKWTRKLVVVDGRKGTVRYHRPTDDKSDVPRKIFHLKSMTLIEDCMGPKKAPHALELRDLKGYSLILACERGAGEKEAWRSLLAPLCAGGTPVAAARTASTDWVDPQSKPPEEDEPWPVPQTFDSALAKPFETYEATFLPDQPLGIQLRLEPEVDGKRAILVLEVKDTCPQKGTIQSGDELVGVQNEPPLTPRTTDEFKKCTTELARKPRPLVLVFRREVSETPFDEPDDSPKAPSFDEAPPSHVVDEPVRLNATCEQPPTSLTLCLARSDEFSRACVRVEKGSCAGLQVLDDLVALDAEDLTLVDAETALERLTQRLMRGPFPCRVGVLRRPSVFSLEFPDDGRPLGVVLRLITPPTGGASRVLVESIHRDDGPAGELEPRNDELVAIEGEPIGRDCGPADFDALLLKLKGAARPLKLTFVRAGSMSQDPRDATIYGRAVIEEPPVSFEETRAAAMSPSAAFGAPVDPVAADDGSDWGDPPPSTDDSSSDEGAAIGVDANIVEVSDDAAAVSDEEPPPPPIVVPPVADVPAPTPSKLAAFMASTPNPTSPKPTSQQTPSPPPPPQDESPGELGRSVIEQVASFGDAPSAALELEAVRAELESSARALARAREERSAAVRELEEVAEDAKVQRERVGKLEQERRASLELQSASEQLSKQRDSLQSEVEALRNELKAREEKNRELEASTRARDASLESLRKKLSEAESRTTKAEQAVLDRRASLEVAEDHVRAVSAAAPMAVAAAAPRADAAAAPRTDAAAAPPENVRASGIEAVIADDYVNGDCSGEDLAQLLQNCVSPPPSKVELVTALIRVVPDSLTQPFWCDADEAGHALAQAEGDWVAVLDTVVEAVAPSFEASLPLLFGEIMKLADEPRKKLSEWRRKAADISTQIKHDKRTVNAEALRRTDAWFDGDSEPSQELEPVLEADHETVESVDDDDDEVNETELSVASELRKALEVNASLDDRGASLAKKVALIKPRPRGAKVLEALLEQCEPSLIFGDANATWGQPARCGAALEALSEFDPSEQARMCRCLERYCARHARSDALSSTLRKLVDYDVLEDQGVDLWRDRWGDDALVDEPTTFLPSPRAVLLEQSDEEPESPVDRAIHDARQDIEERVEARLNSPKQSPSSVASPPSPQRSPASASSPQLEEALESARKASQAAAEALDAANSSRAESRTLKAKLERAASSDQLSDLQKETSASTSKASTEAQKAKLQADEASQRAQRAEEAAQRARDEAREARQALAVAVAEADERQRAMEASVEARSALAAKRDAEVEAKFERKLAALQALEERLLTAARDEASRVAEEKASIVADERAARVARDAAAEVGERTASIVEDQQKKLQEEVTDASRRVDAKFAELDEKIVEATTPRPFPPRTPVARPPSSSSSSSDDACVNLGESLELQAPTQTETPAKLSEVVGLPSRAQSKLRERFLRLLRQPSGPLLDDEGCLVRVRVEHGYEGSKGRCRVEVTNVSDSVLEDLKIDAFADDEEPTLIVSTRLEEEASDLQPGQSLTCRVSCACRAPFVVPPELAVRFESEGKRYAYALRLPVAVTCFAQPDGYNARDVGAFRRRWDECGGFDGSEKQVVVAARGAVDVDALDDVRQRIVGGALRGALVRGADPTPATATAASLINTTDDGAVDVLVRLEANAAARAFRVTVRSPSPAAAAAFKNVLQALLTSYFAV</sequence>
<feature type="domain" description="PH" evidence="2">
    <location>
        <begin position="5"/>
        <end position="109"/>
    </location>
</feature>
<dbReference type="SUPFAM" id="SSF55711">
    <property type="entry name" value="Subdomain of clathrin and coatomer appendage domain"/>
    <property type="match status" value="1"/>
</dbReference>
<feature type="region of interest" description="Disordered" evidence="1">
    <location>
        <begin position="480"/>
        <end position="514"/>
    </location>
</feature>
<dbReference type="SUPFAM" id="SSF49348">
    <property type="entry name" value="Clathrin adaptor appendage domain"/>
    <property type="match status" value="1"/>
</dbReference>
<feature type="region of interest" description="Disordered" evidence="1">
    <location>
        <begin position="1394"/>
        <end position="1420"/>
    </location>
</feature>
<dbReference type="EMBL" id="CAKKNE010000002">
    <property type="protein sequence ID" value="CAH0369370.1"/>
    <property type="molecule type" value="Genomic_DNA"/>
</dbReference>
<evidence type="ECO:0000259" key="2">
    <source>
        <dbReference type="PROSITE" id="PS50003"/>
    </source>
</evidence>
<accession>A0A8J2WX48</accession>
<evidence type="ECO:0000313" key="4">
    <source>
        <dbReference type="Proteomes" id="UP000789595"/>
    </source>
</evidence>
<feature type="compositionally biased region" description="Basic and acidic residues" evidence="1">
    <location>
        <begin position="678"/>
        <end position="688"/>
    </location>
</feature>
<dbReference type="Proteomes" id="UP000789595">
    <property type="component" value="Unassembled WGS sequence"/>
</dbReference>
<dbReference type="OrthoDB" id="207313at2759"/>
<dbReference type="GO" id="GO:0006886">
    <property type="term" value="P:intracellular protein transport"/>
    <property type="evidence" value="ECO:0007669"/>
    <property type="project" value="InterPro"/>
</dbReference>
<dbReference type="InterPro" id="IPR012295">
    <property type="entry name" value="TBP_dom_sf"/>
</dbReference>
<dbReference type="PANTHER" id="PTHR24216:SF65">
    <property type="entry name" value="PAXILLIN-LIKE PROTEIN 1"/>
    <property type="match status" value="1"/>
</dbReference>
<feature type="region of interest" description="Disordered" evidence="1">
    <location>
        <begin position="629"/>
        <end position="663"/>
    </location>
</feature>
<dbReference type="PANTHER" id="PTHR24216">
    <property type="entry name" value="PAXILLIN-RELATED"/>
    <property type="match status" value="1"/>
</dbReference>
<feature type="compositionally biased region" description="Pro residues" evidence="1">
    <location>
        <begin position="1398"/>
        <end position="1408"/>
    </location>
</feature>
<feature type="region of interest" description="Disordered" evidence="1">
    <location>
        <begin position="1142"/>
        <end position="1259"/>
    </location>
</feature>
<feature type="compositionally biased region" description="Low complexity" evidence="1">
    <location>
        <begin position="1181"/>
        <end position="1197"/>
    </location>
</feature>
<feature type="compositionally biased region" description="Basic and acidic residues" evidence="1">
    <location>
        <begin position="1198"/>
        <end position="1211"/>
    </location>
</feature>
<feature type="region of interest" description="Disordered" evidence="1">
    <location>
        <begin position="242"/>
        <end position="265"/>
    </location>
</feature>
<dbReference type="CDD" id="cd00821">
    <property type="entry name" value="PH"/>
    <property type="match status" value="1"/>
</dbReference>
<dbReference type="InterPro" id="IPR003164">
    <property type="entry name" value="Clathrin_a-adaptin_app_sub_C"/>
</dbReference>
<feature type="region of interest" description="Disordered" evidence="1">
    <location>
        <begin position="120"/>
        <end position="140"/>
    </location>
</feature>
<feature type="compositionally biased region" description="Basic and acidic residues" evidence="1">
    <location>
        <begin position="631"/>
        <end position="663"/>
    </location>
</feature>
<dbReference type="GO" id="GO:0030131">
    <property type="term" value="C:clathrin adaptor complex"/>
    <property type="evidence" value="ECO:0007669"/>
    <property type="project" value="InterPro"/>
</dbReference>
<name>A0A8J2WX48_9STRA</name>
<dbReference type="InterPro" id="IPR013041">
    <property type="entry name" value="Clathrin_app_Ig-like_sf"/>
</dbReference>
<evidence type="ECO:0000256" key="1">
    <source>
        <dbReference type="SAM" id="MobiDB-lite"/>
    </source>
</evidence>
<feature type="compositionally biased region" description="Low complexity" evidence="1">
    <location>
        <begin position="1146"/>
        <end position="1171"/>
    </location>
</feature>